<feature type="region of interest" description="Disordered" evidence="5">
    <location>
        <begin position="1"/>
        <end position="28"/>
    </location>
</feature>
<feature type="region of interest" description="Disordered" evidence="5">
    <location>
        <begin position="70"/>
        <end position="96"/>
    </location>
</feature>
<dbReference type="GO" id="GO:0005634">
    <property type="term" value="C:nucleus"/>
    <property type="evidence" value="ECO:0000318"/>
    <property type="project" value="GO_Central"/>
</dbReference>
<feature type="domain" description="SBP-type" evidence="7">
    <location>
        <begin position="147"/>
        <end position="224"/>
    </location>
</feature>
<evidence type="ECO:0000256" key="1">
    <source>
        <dbReference type="ARBA" id="ARBA00022723"/>
    </source>
</evidence>
<evidence type="ECO:0000256" key="5">
    <source>
        <dbReference type="SAM" id="MobiDB-lite"/>
    </source>
</evidence>
<feature type="region of interest" description="Disordered" evidence="5">
    <location>
        <begin position="214"/>
        <end position="238"/>
    </location>
</feature>
<protein>
    <recommendedName>
        <fullName evidence="7">SBP-type domain-containing protein</fullName>
    </recommendedName>
</protein>
<sequence>MHNPPPPSSPSPPSPPQQPPSLNMDSIDESSTLIWDWSQFLDFNIDDHLPLPGEESNHSSAIPTSQELYPIDNPQVEPVPDSFPVNSTSNTNDRVRKRDPRMACSNFLAGRIPCACPELDALLVAEEEEGAPGKKKSRSTTARTASSSRCQVPSCEVDISELKGYHKRHRVCLRCATATTVVLDGLNKRYCQQCGKFHILSDFDEGKRSCRRKLERHNNRRRRKPSETKTSGLQSADYDDAYDEAGKATKCTTSEAAGEEKSLIAPGVHNSLLGPTHAQIIHSDSIPSLAVSGETQTDEEKEKGNHSPSYCDDKSAFSSVCPTGRISFKLYDWNPAEFPRRLRHQIFQWLSSMPVELEGYIRPGCTILTIFIAMPTVMWVKLNEDPVVCIHELLSSPRNLLSGRDTFFVNLNSMIFGVMKGGRSVIKIKTGEKAPKLHYIEPTCFEAGKPIEFLACGSNLLQPRLRFLVSFAGKYMTNEASVSPSCNQSETSTTNLDHQLLKISIPHTELDVFGPGFIEVENESGLSNFIPILIADEEVCSEIKIMQMKYYSKDSESIAVFRVKQSKFSELLVDMAWLLKQPIVEEIECVMMSSQLQRFTCVLDFLIEYESTTVLKRILKCIKMRIMKNESDGILIQGTVNHATEVLHQRLNKKVNQEDEVLPFVSTVNQDMVVANRMPIPTSMDKSETIALLNAEYIMSVTPGKEQHPVGPTNRIFTYNTNKNNRLFPTRPLILVATVVTLCFGICAVVFHPHKAAAIAITIRRCLFDDK</sequence>
<keyword evidence="6" id="KW-0472">Membrane</keyword>
<dbReference type="GO" id="GO:0000976">
    <property type="term" value="F:transcription cis-regulatory region binding"/>
    <property type="evidence" value="ECO:0000318"/>
    <property type="project" value="GO_Central"/>
</dbReference>
<dbReference type="GO" id="GO:0001216">
    <property type="term" value="F:DNA-binding transcription activator activity"/>
    <property type="evidence" value="ECO:0000318"/>
    <property type="project" value="GO_Central"/>
</dbReference>
<feature type="compositionally biased region" description="Basic and acidic residues" evidence="5">
    <location>
        <begin position="298"/>
        <end position="310"/>
    </location>
</feature>
<keyword evidence="6" id="KW-0812">Transmembrane</keyword>
<dbReference type="Gene3D" id="4.10.1100.10">
    <property type="entry name" value="Transcription factor, SBP-box domain"/>
    <property type="match status" value="1"/>
</dbReference>
<dbReference type="Proteomes" id="UP000235145">
    <property type="component" value="Unassembled WGS sequence"/>
</dbReference>
<accession>A0A9R1V8F5</accession>
<dbReference type="PANTHER" id="PTHR31251">
    <property type="entry name" value="SQUAMOSA PROMOTER-BINDING-LIKE PROTEIN 4"/>
    <property type="match status" value="1"/>
</dbReference>
<dbReference type="Pfam" id="PF26102">
    <property type="entry name" value="Ig_SPL7"/>
    <property type="match status" value="1"/>
</dbReference>
<dbReference type="InterPro" id="IPR036893">
    <property type="entry name" value="SBP_sf"/>
</dbReference>
<keyword evidence="3" id="KW-0862">Zinc</keyword>
<dbReference type="Pfam" id="PF03110">
    <property type="entry name" value="SBP"/>
    <property type="match status" value="1"/>
</dbReference>
<evidence type="ECO:0000259" key="7">
    <source>
        <dbReference type="PROSITE" id="PS51141"/>
    </source>
</evidence>
<evidence type="ECO:0000256" key="4">
    <source>
        <dbReference type="PROSITE-ProRule" id="PRU00470"/>
    </source>
</evidence>
<reference evidence="8 9" key="1">
    <citation type="journal article" date="2017" name="Nat. Commun.">
        <title>Genome assembly with in vitro proximity ligation data and whole-genome triplication in lettuce.</title>
        <authorList>
            <person name="Reyes-Chin-Wo S."/>
            <person name="Wang Z."/>
            <person name="Yang X."/>
            <person name="Kozik A."/>
            <person name="Arikit S."/>
            <person name="Song C."/>
            <person name="Xia L."/>
            <person name="Froenicke L."/>
            <person name="Lavelle D.O."/>
            <person name="Truco M.J."/>
            <person name="Xia R."/>
            <person name="Zhu S."/>
            <person name="Xu C."/>
            <person name="Xu H."/>
            <person name="Xu X."/>
            <person name="Cox K."/>
            <person name="Korf I."/>
            <person name="Meyers B.C."/>
            <person name="Michelmore R.W."/>
        </authorList>
    </citation>
    <scope>NUCLEOTIDE SEQUENCE [LARGE SCALE GENOMIC DNA]</scope>
    <source>
        <strain evidence="9">cv. Salinas</strain>
        <tissue evidence="8">Seedlings</tissue>
    </source>
</reference>
<dbReference type="InterPro" id="IPR044817">
    <property type="entry name" value="SBP-like"/>
</dbReference>
<organism evidence="8 9">
    <name type="scientific">Lactuca sativa</name>
    <name type="common">Garden lettuce</name>
    <dbReference type="NCBI Taxonomy" id="4236"/>
    <lineage>
        <taxon>Eukaryota</taxon>
        <taxon>Viridiplantae</taxon>
        <taxon>Streptophyta</taxon>
        <taxon>Embryophyta</taxon>
        <taxon>Tracheophyta</taxon>
        <taxon>Spermatophyta</taxon>
        <taxon>Magnoliopsida</taxon>
        <taxon>eudicotyledons</taxon>
        <taxon>Gunneridae</taxon>
        <taxon>Pentapetalae</taxon>
        <taxon>asterids</taxon>
        <taxon>campanulids</taxon>
        <taxon>Asterales</taxon>
        <taxon>Asteraceae</taxon>
        <taxon>Cichorioideae</taxon>
        <taxon>Cichorieae</taxon>
        <taxon>Lactucinae</taxon>
        <taxon>Lactuca</taxon>
    </lineage>
</organism>
<dbReference type="OrthoDB" id="514967at2759"/>
<feature type="transmembrane region" description="Helical" evidence="6">
    <location>
        <begin position="733"/>
        <end position="751"/>
    </location>
</feature>
<dbReference type="PROSITE" id="PS51141">
    <property type="entry name" value="ZF_SBP"/>
    <property type="match status" value="1"/>
</dbReference>
<evidence type="ECO:0000313" key="8">
    <source>
        <dbReference type="EMBL" id="KAJ0201298.1"/>
    </source>
</evidence>
<gene>
    <name evidence="8" type="ORF">LSAT_V11C600304470</name>
</gene>
<dbReference type="SMR" id="A0A9R1V8F5"/>
<dbReference type="PANTHER" id="PTHR31251:SF108">
    <property type="entry name" value="SQUAMOSA PROMOTER-BINDING-LIKE PROTEIN 7"/>
    <property type="match status" value="1"/>
</dbReference>
<keyword evidence="6" id="KW-1133">Transmembrane helix</keyword>
<keyword evidence="1" id="KW-0479">Metal-binding</keyword>
<dbReference type="AlphaFoldDB" id="A0A9R1V8F5"/>
<dbReference type="SUPFAM" id="SSF103612">
    <property type="entry name" value="SBT domain"/>
    <property type="match status" value="1"/>
</dbReference>
<dbReference type="Gramene" id="rna-gnl|WGS:NBSK|LSAT_6X14240_mrna">
    <property type="protein sequence ID" value="cds-PLY71235.1"/>
    <property type="gene ID" value="gene-LSAT_6X14240"/>
</dbReference>
<dbReference type="InterPro" id="IPR004333">
    <property type="entry name" value="SBP_dom"/>
</dbReference>
<evidence type="ECO:0000256" key="6">
    <source>
        <dbReference type="SAM" id="Phobius"/>
    </source>
</evidence>
<evidence type="ECO:0000256" key="3">
    <source>
        <dbReference type="ARBA" id="ARBA00022833"/>
    </source>
</evidence>
<comment type="caution">
    <text evidence="8">The sequence shown here is derived from an EMBL/GenBank/DDBJ whole genome shotgun (WGS) entry which is preliminary data.</text>
</comment>
<name>A0A9R1V8F5_LACSA</name>
<keyword evidence="2 4" id="KW-0863">Zinc-finger</keyword>
<dbReference type="EMBL" id="NBSK02000006">
    <property type="protein sequence ID" value="KAJ0201298.1"/>
    <property type="molecule type" value="Genomic_DNA"/>
</dbReference>
<feature type="compositionally biased region" description="Basic residues" evidence="5">
    <location>
        <begin position="214"/>
        <end position="224"/>
    </location>
</feature>
<feature type="region of interest" description="Disordered" evidence="5">
    <location>
        <begin position="290"/>
        <end position="310"/>
    </location>
</feature>
<proteinExistence type="predicted"/>
<evidence type="ECO:0000313" key="9">
    <source>
        <dbReference type="Proteomes" id="UP000235145"/>
    </source>
</evidence>
<keyword evidence="9" id="KW-1185">Reference proteome</keyword>
<evidence type="ECO:0000256" key="2">
    <source>
        <dbReference type="ARBA" id="ARBA00022771"/>
    </source>
</evidence>
<feature type="compositionally biased region" description="Pro residues" evidence="5">
    <location>
        <begin position="1"/>
        <end position="19"/>
    </location>
</feature>
<dbReference type="GO" id="GO:0008270">
    <property type="term" value="F:zinc ion binding"/>
    <property type="evidence" value="ECO:0007669"/>
    <property type="project" value="UniProtKB-KW"/>
</dbReference>